<evidence type="ECO:0000256" key="1">
    <source>
        <dbReference type="ARBA" id="ARBA00022618"/>
    </source>
</evidence>
<dbReference type="PANTHER" id="PTHR13260">
    <property type="entry name" value="ANAPHASE PROMOTING COMPLEX SUBUNIT 4 APC4"/>
    <property type="match status" value="1"/>
</dbReference>
<dbReference type="Pfam" id="PF12894">
    <property type="entry name" value="ANAPC4_WD40"/>
    <property type="match status" value="1"/>
</dbReference>
<keyword evidence="3" id="KW-0833">Ubl conjugation pathway</keyword>
<proteinExistence type="predicted"/>
<protein>
    <recommendedName>
        <fullName evidence="5">Anaphase-promoting complex subunit 4-like WD40 domain-containing protein</fullName>
    </recommendedName>
</protein>
<keyword evidence="1" id="KW-0132">Cell division</keyword>
<name>A0AAD5MCX3_PYTIN</name>
<dbReference type="InterPro" id="IPR024789">
    <property type="entry name" value="APC4"/>
</dbReference>
<evidence type="ECO:0000256" key="2">
    <source>
        <dbReference type="ARBA" id="ARBA00022776"/>
    </source>
</evidence>
<dbReference type="GO" id="GO:0070979">
    <property type="term" value="P:protein K11-linked ubiquitination"/>
    <property type="evidence" value="ECO:0007669"/>
    <property type="project" value="TreeGrafter"/>
</dbReference>
<feature type="domain" description="Anaphase-promoting complex subunit 4-like WD40" evidence="5">
    <location>
        <begin position="26"/>
        <end position="74"/>
    </location>
</feature>
<dbReference type="GO" id="GO:0034399">
    <property type="term" value="C:nuclear periphery"/>
    <property type="evidence" value="ECO:0007669"/>
    <property type="project" value="TreeGrafter"/>
</dbReference>
<evidence type="ECO:0000313" key="7">
    <source>
        <dbReference type="Proteomes" id="UP001209570"/>
    </source>
</evidence>
<evidence type="ECO:0000313" key="6">
    <source>
        <dbReference type="EMBL" id="KAJ0410400.1"/>
    </source>
</evidence>
<dbReference type="GO" id="GO:0051301">
    <property type="term" value="P:cell division"/>
    <property type="evidence" value="ECO:0007669"/>
    <property type="project" value="UniProtKB-KW"/>
</dbReference>
<accession>A0AAD5MCX3</accession>
<dbReference type="Proteomes" id="UP001209570">
    <property type="component" value="Unassembled WGS sequence"/>
</dbReference>
<keyword evidence="4" id="KW-0131">Cell cycle</keyword>
<dbReference type="InterPro" id="IPR024977">
    <property type="entry name" value="Apc4-like_WD40_dom"/>
</dbReference>
<comment type="caution">
    <text evidence="6">The sequence shown here is derived from an EMBL/GenBank/DDBJ whole genome shotgun (WGS) entry which is preliminary data.</text>
</comment>
<sequence length="80" mass="8856">MSAANEPEPWGALLQDKYVNAHAIACCPTMDLIAIVTTDRQLIVHRTVSWQKALHVKAAELAFTIDTLAWSPDGIKGRER</sequence>
<evidence type="ECO:0000256" key="4">
    <source>
        <dbReference type="ARBA" id="ARBA00023306"/>
    </source>
</evidence>
<dbReference type="AlphaFoldDB" id="A0AAD5MCX3"/>
<dbReference type="PANTHER" id="PTHR13260:SF0">
    <property type="entry name" value="ANAPHASE-PROMOTING COMPLEX SUBUNIT 4"/>
    <property type="match status" value="1"/>
</dbReference>
<reference evidence="6" key="1">
    <citation type="submission" date="2021-12" db="EMBL/GenBank/DDBJ databases">
        <title>Prjna785345.</title>
        <authorList>
            <person name="Rujirawat T."/>
            <person name="Krajaejun T."/>
        </authorList>
    </citation>
    <scope>NUCLEOTIDE SEQUENCE</scope>
    <source>
        <strain evidence="6">Pi057C3</strain>
    </source>
</reference>
<evidence type="ECO:0000259" key="5">
    <source>
        <dbReference type="Pfam" id="PF12894"/>
    </source>
</evidence>
<dbReference type="EMBL" id="JAKCXM010000001">
    <property type="protein sequence ID" value="KAJ0410400.1"/>
    <property type="molecule type" value="Genomic_DNA"/>
</dbReference>
<keyword evidence="7" id="KW-1185">Reference proteome</keyword>
<evidence type="ECO:0000256" key="3">
    <source>
        <dbReference type="ARBA" id="ARBA00022786"/>
    </source>
</evidence>
<keyword evidence="2" id="KW-0498">Mitosis</keyword>
<organism evidence="6 7">
    <name type="scientific">Pythium insidiosum</name>
    <name type="common">Pythiosis disease agent</name>
    <dbReference type="NCBI Taxonomy" id="114742"/>
    <lineage>
        <taxon>Eukaryota</taxon>
        <taxon>Sar</taxon>
        <taxon>Stramenopiles</taxon>
        <taxon>Oomycota</taxon>
        <taxon>Peronosporomycetes</taxon>
        <taxon>Pythiales</taxon>
        <taxon>Pythiaceae</taxon>
        <taxon>Pythium</taxon>
    </lineage>
</organism>
<dbReference type="GO" id="GO:0005680">
    <property type="term" value="C:anaphase-promoting complex"/>
    <property type="evidence" value="ECO:0007669"/>
    <property type="project" value="InterPro"/>
</dbReference>
<dbReference type="GO" id="GO:0031145">
    <property type="term" value="P:anaphase-promoting complex-dependent catabolic process"/>
    <property type="evidence" value="ECO:0007669"/>
    <property type="project" value="InterPro"/>
</dbReference>
<gene>
    <name evidence="6" type="ORF">P43SY_002732</name>
</gene>